<keyword evidence="2" id="KW-1185">Reference proteome</keyword>
<evidence type="ECO:0000313" key="1">
    <source>
        <dbReference type="EMBL" id="EWS73962.1"/>
    </source>
</evidence>
<organism evidence="1 2">
    <name type="scientific">Tetrahymena thermophila (strain SB210)</name>
    <dbReference type="NCBI Taxonomy" id="312017"/>
    <lineage>
        <taxon>Eukaryota</taxon>
        <taxon>Sar</taxon>
        <taxon>Alveolata</taxon>
        <taxon>Ciliophora</taxon>
        <taxon>Intramacronucleata</taxon>
        <taxon>Oligohymenophorea</taxon>
        <taxon>Hymenostomatida</taxon>
        <taxon>Tetrahymenina</taxon>
        <taxon>Tetrahymenidae</taxon>
        <taxon>Tetrahymena</taxon>
    </lineage>
</organism>
<proteinExistence type="predicted"/>
<dbReference type="GeneID" id="24438962"/>
<dbReference type="AlphaFoldDB" id="W7X9C9"/>
<sequence>MFCKIAAKNLQFFLINRTQTYRDMQRKNQLINQCQHRKVSKQSRQLLKQQNYCFQIRQNLLIYLFRFFYKLFMRDQNTIEKLSKNLQKCRRVVFQFVCLLIVSNHFSSKFNEPMKQQRQQLFFIKLTLLFKFSQ</sequence>
<dbReference type="KEGG" id="tet:TTHERM_000439149"/>
<protein>
    <submittedName>
        <fullName evidence="1">Uncharacterized protein</fullName>
    </submittedName>
</protein>
<gene>
    <name evidence="1" type="ORF">TTHERM_000439149</name>
</gene>
<name>W7X9C9_TETTS</name>
<evidence type="ECO:0000313" key="2">
    <source>
        <dbReference type="Proteomes" id="UP000009168"/>
    </source>
</evidence>
<reference evidence="2" key="1">
    <citation type="journal article" date="2006" name="PLoS Biol.">
        <title>Macronuclear genome sequence of the ciliate Tetrahymena thermophila, a model eukaryote.</title>
        <authorList>
            <person name="Eisen J.A."/>
            <person name="Coyne R.S."/>
            <person name="Wu M."/>
            <person name="Wu D."/>
            <person name="Thiagarajan M."/>
            <person name="Wortman J.R."/>
            <person name="Badger J.H."/>
            <person name="Ren Q."/>
            <person name="Amedeo P."/>
            <person name="Jones K.M."/>
            <person name="Tallon L.J."/>
            <person name="Delcher A.L."/>
            <person name="Salzberg S.L."/>
            <person name="Silva J.C."/>
            <person name="Haas B.J."/>
            <person name="Majoros W.H."/>
            <person name="Farzad M."/>
            <person name="Carlton J.M."/>
            <person name="Smith R.K. Jr."/>
            <person name="Garg J."/>
            <person name="Pearlman R.E."/>
            <person name="Karrer K.M."/>
            <person name="Sun L."/>
            <person name="Manning G."/>
            <person name="Elde N.C."/>
            <person name="Turkewitz A.P."/>
            <person name="Asai D.J."/>
            <person name="Wilkes D.E."/>
            <person name="Wang Y."/>
            <person name="Cai H."/>
            <person name="Collins K."/>
            <person name="Stewart B.A."/>
            <person name="Lee S.R."/>
            <person name="Wilamowska K."/>
            <person name="Weinberg Z."/>
            <person name="Ruzzo W.L."/>
            <person name="Wloga D."/>
            <person name="Gaertig J."/>
            <person name="Frankel J."/>
            <person name="Tsao C.-C."/>
            <person name="Gorovsky M.A."/>
            <person name="Keeling P.J."/>
            <person name="Waller R.F."/>
            <person name="Patron N.J."/>
            <person name="Cherry J.M."/>
            <person name="Stover N.A."/>
            <person name="Krieger C.J."/>
            <person name="del Toro C."/>
            <person name="Ryder H.F."/>
            <person name="Williamson S.C."/>
            <person name="Barbeau R.A."/>
            <person name="Hamilton E.P."/>
            <person name="Orias E."/>
        </authorList>
    </citation>
    <scope>NUCLEOTIDE SEQUENCE [LARGE SCALE GENOMIC DNA]</scope>
    <source>
        <strain evidence="2">SB210</strain>
    </source>
</reference>
<dbReference type="RefSeq" id="XP_012653503.1">
    <property type="nucleotide sequence ID" value="XM_012798049.1"/>
</dbReference>
<dbReference type="Proteomes" id="UP000009168">
    <property type="component" value="Unassembled WGS sequence"/>
</dbReference>
<dbReference type="EMBL" id="GG662663">
    <property type="protein sequence ID" value="EWS73962.1"/>
    <property type="molecule type" value="Genomic_DNA"/>
</dbReference>
<accession>W7X9C9</accession>
<dbReference type="InParanoid" id="W7X9C9"/>